<feature type="region of interest" description="Disordered" evidence="1">
    <location>
        <begin position="1"/>
        <end position="44"/>
    </location>
</feature>
<evidence type="ECO:0000313" key="2">
    <source>
        <dbReference type="EMBL" id="AJF96956.1"/>
    </source>
</evidence>
<dbReference type="GeneID" id="23461873"/>
<proteinExistence type="predicted"/>
<evidence type="ECO:0000313" key="3">
    <source>
        <dbReference type="Proteomes" id="UP000202511"/>
    </source>
</evidence>
<evidence type="ECO:0000256" key="1">
    <source>
        <dbReference type="SAM" id="MobiDB-lite"/>
    </source>
</evidence>
<organism evidence="2 3">
    <name type="scientific">Pandoravirus inopinatum</name>
    <dbReference type="NCBI Taxonomy" id="1605721"/>
    <lineage>
        <taxon>Viruses</taxon>
        <taxon>Pandoravirus</taxon>
    </lineage>
</organism>
<dbReference type="EMBL" id="KP136319">
    <property type="protein sequence ID" value="AJF96956.1"/>
    <property type="molecule type" value="Genomic_DNA"/>
</dbReference>
<protein>
    <recommendedName>
        <fullName evidence="4">Ankyrin repeat protein</fullName>
    </recommendedName>
</protein>
<dbReference type="RefSeq" id="YP_009119191.1">
    <property type="nucleotide sequence ID" value="NC_026440.1"/>
</dbReference>
<sequence length="227" mass="24202">MTTLGKRPLEPLFGNVNKHANDDDDDDDIATPSPKRPCYEPPTGPQGIAVGDLWNGVPCDEEDLPPCDAVVKAAMKADASVDDLVAALVEPTTYQVELAMIQLFGQGFAFGLLCEVIVGPSASLHQVAVDALLHRAASDNHPGAVGTLITHLAKEDDVERALATAVEEDDADAVKMIIKTYESDANTPDDSCRRVKYGACVVPSSLARLPSSTTLPAYAMARRWKSC</sequence>
<dbReference type="KEGG" id="vg:23461873"/>
<accession>A0A0B5J837</accession>
<dbReference type="Proteomes" id="UP000202511">
    <property type="component" value="Segment"/>
</dbReference>
<evidence type="ECO:0008006" key="4">
    <source>
        <dbReference type="Google" id="ProtNLM"/>
    </source>
</evidence>
<reference evidence="2 3" key="1">
    <citation type="journal article" date="2015" name="Parasitol. Res.">
        <title>Viruses in close associations with free-living amoebae.</title>
        <authorList>
            <person name="Scheid P."/>
        </authorList>
    </citation>
    <scope>NUCLEOTIDE SEQUENCE [LARGE SCALE GENOMIC DNA]</scope>
    <source>
        <strain evidence="2">KlaHel</strain>
    </source>
</reference>
<name>A0A0B5J837_9VIRU</name>